<protein>
    <recommendedName>
        <fullName evidence="4">FAD-binding domain-containing protein</fullName>
    </recommendedName>
</protein>
<organism evidence="5 6">
    <name type="scientific">Cyphellophora europaea (strain CBS 101466)</name>
    <name type="common">Phialophora europaea</name>
    <dbReference type="NCBI Taxonomy" id="1220924"/>
    <lineage>
        <taxon>Eukaryota</taxon>
        <taxon>Fungi</taxon>
        <taxon>Dikarya</taxon>
        <taxon>Ascomycota</taxon>
        <taxon>Pezizomycotina</taxon>
        <taxon>Eurotiomycetes</taxon>
        <taxon>Chaetothyriomycetidae</taxon>
        <taxon>Chaetothyriales</taxon>
        <taxon>Cyphellophoraceae</taxon>
        <taxon>Cyphellophora</taxon>
    </lineage>
</organism>
<gene>
    <name evidence="5" type="ORF">HMPREF1541_07087</name>
</gene>
<dbReference type="Proteomes" id="UP000030752">
    <property type="component" value="Unassembled WGS sequence"/>
</dbReference>
<dbReference type="InterPro" id="IPR036188">
    <property type="entry name" value="FAD/NAD-bd_sf"/>
</dbReference>
<dbReference type="Gene3D" id="3.50.50.60">
    <property type="entry name" value="FAD/NAD(P)-binding domain"/>
    <property type="match status" value="1"/>
</dbReference>
<accession>W2RMD2</accession>
<dbReference type="Pfam" id="PF01494">
    <property type="entry name" value="FAD_binding_3"/>
    <property type="match status" value="1"/>
</dbReference>
<keyword evidence="3" id="KW-0560">Oxidoreductase</keyword>
<dbReference type="STRING" id="1220924.W2RMD2"/>
<dbReference type="PRINTS" id="PR00420">
    <property type="entry name" value="RNGMNOXGNASE"/>
</dbReference>
<feature type="domain" description="FAD-binding" evidence="4">
    <location>
        <begin position="37"/>
        <end position="95"/>
    </location>
</feature>
<sequence>MATESKVAEIIYPYLTHRGDVYGLQDPISFPKDCIEVLRSRPFTFAARNCNKWALGRVMLCGDSAHVMPPFGGQGIASGFRDASGLAWRLALLCRRENEAYHKSVISSWYTERKQQLEVSIANTVTNGNLCTTRNQVTIFFRDWILWFMQQFPAWRKQLELGPRVDGMVRYKWAPGMAFLPDDFGGRCLPQVYCRPLFISTKSTDPGVRFTDDVIFGADKKMLFQLVLLVDNLSAAKKALLDLQAVDLERVSKGMLSGKEATCITHDSSLEPDDVDEPLIPFKQQLYRIATAEEFAATEALCRNRPEPIGYNMYQMREAMKGRRYVIVRPDRFVFAACGTVEGLVQACAAIEDAVFSKGKI</sequence>
<dbReference type="GeneID" id="19974426"/>
<name>W2RMD2_CYPE1</name>
<evidence type="ECO:0000256" key="1">
    <source>
        <dbReference type="ARBA" id="ARBA00022630"/>
    </source>
</evidence>
<dbReference type="PANTHER" id="PTHR43004">
    <property type="entry name" value="TRK SYSTEM POTASSIUM UPTAKE PROTEIN"/>
    <property type="match status" value="1"/>
</dbReference>
<dbReference type="EMBL" id="KB822723">
    <property type="protein sequence ID" value="ETN37465.1"/>
    <property type="molecule type" value="Genomic_DNA"/>
</dbReference>
<dbReference type="InterPro" id="IPR002938">
    <property type="entry name" value="FAD-bd"/>
</dbReference>
<dbReference type="PANTHER" id="PTHR43004:SF17">
    <property type="entry name" value="PUTATIVE-RELATED"/>
    <property type="match status" value="1"/>
</dbReference>
<reference evidence="5 6" key="1">
    <citation type="submission" date="2013-03" db="EMBL/GenBank/DDBJ databases">
        <title>The Genome Sequence of Phialophora europaea CBS 101466.</title>
        <authorList>
            <consortium name="The Broad Institute Genomics Platform"/>
            <person name="Cuomo C."/>
            <person name="de Hoog S."/>
            <person name="Gorbushina A."/>
            <person name="Walker B."/>
            <person name="Young S.K."/>
            <person name="Zeng Q."/>
            <person name="Gargeya S."/>
            <person name="Fitzgerald M."/>
            <person name="Haas B."/>
            <person name="Abouelleil A."/>
            <person name="Allen A.W."/>
            <person name="Alvarado L."/>
            <person name="Arachchi H.M."/>
            <person name="Berlin A.M."/>
            <person name="Chapman S.B."/>
            <person name="Gainer-Dewar J."/>
            <person name="Goldberg J."/>
            <person name="Griggs A."/>
            <person name="Gujja S."/>
            <person name="Hansen M."/>
            <person name="Howarth C."/>
            <person name="Imamovic A."/>
            <person name="Ireland A."/>
            <person name="Larimer J."/>
            <person name="McCowan C."/>
            <person name="Murphy C."/>
            <person name="Pearson M."/>
            <person name="Poon T.W."/>
            <person name="Priest M."/>
            <person name="Roberts A."/>
            <person name="Saif S."/>
            <person name="Shea T."/>
            <person name="Sisk P."/>
            <person name="Sykes S."/>
            <person name="Wortman J."/>
            <person name="Nusbaum C."/>
            <person name="Birren B."/>
        </authorList>
    </citation>
    <scope>NUCLEOTIDE SEQUENCE [LARGE SCALE GENOMIC DNA]</scope>
    <source>
        <strain evidence="5 6">CBS 101466</strain>
    </source>
</reference>
<proteinExistence type="predicted"/>
<dbReference type="GO" id="GO:0016709">
    <property type="term" value="F:oxidoreductase activity, acting on paired donors, with incorporation or reduction of molecular oxygen, NAD(P)H as one donor, and incorporation of one atom of oxygen"/>
    <property type="evidence" value="ECO:0007669"/>
    <property type="project" value="UniProtKB-ARBA"/>
</dbReference>
<evidence type="ECO:0000256" key="3">
    <source>
        <dbReference type="ARBA" id="ARBA00023002"/>
    </source>
</evidence>
<dbReference type="AlphaFoldDB" id="W2RMD2"/>
<dbReference type="GO" id="GO:0071949">
    <property type="term" value="F:FAD binding"/>
    <property type="evidence" value="ECO:0007669"/>
    <property type="project" value="InterPro"/>
</dbReference>
<dbReference type="InterPro" id="IPR050641">
    <property type="entry name" value="RIFMO-like"/>
</dbReference>
<dbReference type="HOGENOM" id="CLU_767312_0_0_1"/>
<dbReference type="eggNOG" id="ENOG502SK3T">
    <property type="taxonomic scope" value="Eukaryota"/>
</dbReference>
<dbReference type="RefSeq" id="XP_008719634.1">
    <property type="nucleotide sequence ID" value="XM_008721412.1"/>
</dbReference>
<dbReference type="VEuPathDB" id="FungiDB:HMPREF1541_07087"/>
<dbReference type="OrthoDB" id="10016252at2759"/>
<dbReference type="SUPFAM" id="SSF51905">
    <property type="entry name" value="FAD/NAD(P)-binding domain"/>
    <property type="match status" value="1"/>
</dbReference>
<evidence type="ECO:0000259" key="4">
    <source>
        <dbReference type="Pfam" id="PF01494"/>
    </source>
</evidence>
<dbReference type="InParanoid" id="W2RMD2"/>
<evidence type="ECO:0000313" key="6">
    <source>
        <dbReference type="Proteomes" id="UP000030752"/>
    </source>
</evidence>
<keyword evidence="2" id="KW-0274">FAD</keyword>
<keyword evidence="1" id="KW-0285">Flavoprotein</keyword>
<evidence type="ECO:0000256" key="2">
    <source>
        <dbReference type="ARBA" id="ARBA00022827"/>
    </source>
</evidence>
<evidence type="ECO:0000313" key="5">
    <source>
        <dbReference type="EMBL" id="ETN37465.1"/>
    </source>
</evidence>
<keyword evidence="6" id="KW-1185">Reference proteome</keyword>